<dbReference type="Proteomes" id="UP000805649">
    <property type="component" value="Unassembled WGS sequence"/>
</dbReference>
<accession>A0ACC3YCR1</accession>
<name>A0ACC3YCR1_COLTU</name>
<dbReference type="EMBL" id="VUJX02000016">
    <property type="protein sequence ID" value="KAL0929597.1"/>
    <property type="molecule type" value="Genomic_DNA"/>
</dbReference>
<proteinExistence type="predicted"/>
<organism evidence="1 2">
    <name type="scientific">Colletotrichum truncatum</name>
    <name type="common">Anthracnose fungus</name>
    <name type="synonym">Colletotrichum capsici</name>
    <dbReference type="NCBI Taxonomy" id="5467"/>
    <lineage>
        <taxon>Eukaryota</taxon>
        <taxon>Fungi</taxon>
        <taxon>Dikarya</taxon>
        <taxon>Ascomycota</taxon>
        <taxon>Pezizomycotina</taxon>
        <taxon>Sordariomycetes</taxon>
        <taxon>Hypocreomycetidae</taxon>
        <taxon>Glomerellales</taxon>
        <taxon>Glomerellaceae</taxon>
        <taxon>Colletotrichum</taxon>
        <taxon>Colletotrichum truncatum species complex</taxon>
    </lineage>
</organism>
<evidence type="ECO:0000313" key="1">
    <source>
        <dbReference type="EMBL" id="KAL0929597.1"/>
    </source>
</evidence>
<protein>
    <submittedName>
        <fullName evidence="1">Uncharacterized protein</fullName>
    </submittedName>
</protein>
<comment type="caution">
    <text evidence="1">The sequence shown here is derived from an EMBL/GenBank/DDBJ whole genome shotgun (WGS) entry which is preliminary data.</text>
</comment>
<reference evidence="1 2" key="1">
    <citation type="journal article" date="2020" name="Phytopathology">
        <title>Genome Sequence Resources of Colletotrichum truncatum, C. plurivorum, C. musicola, and C. sojae: Four Species Pathogenic to Soybean (Glycine max).</title>
        <authorList>
            <person name="Rogerio F."/>
            <person name="Boufleur T.R."/>
            <person name="Ciampi-Guillardi M."/>
            <person name="Sukno S.A."/>
            <person name="Thon M.R."/>
            <person name="Massola Junior N.S."/>
            <person name="Baroncelli R."/>
        </authorList>
    </citation>
    <scope>NUCLEOTIDE SEQUENCE [LARGE SCALE GENOMIC DNA]</scope>
    <source>
        <strain evidence="1 2">CMES1059</strain>
    </source>
</reference>
<keyword evidence="2" id="KW-1185">Reference proteome</keyword>
<evidence type="ECO:0000313" key="2">
    <source>
        <dbReference type="Proteomes" id="UP000805649"/>
    </source>
</evidence>
<sequence length="504" mass="55665">MTTRTTTRRNDEGQQTQQRQPDTTSRLHTNLSTTFNSLWSSSPASPPLPMLEDSTIRNWLSTLSPTSDPDEEKSLKRKRSFESFSPHRLPSPPSSLPHPDQDAMNPHEAGTTPATPLRKNAPRLLPNEDATEVDLETPRGPRVDPSQAAQQTAQSDASSIASSISEQTSMSEQTSAASKKRKRPVSPRKQSNLIAIQNSMYYRSFDGEVAPPPALDRLLIGIESLGNGIGIVSPTQEESVRANALTNRQFRWVRDETFAPNRDELGPTPSVKSVRKIWSAAFGAETAGHEEGQWTLAVHGPLLGSALEEFERIGWCSCTTAQILPKYTRSDKSAHHNKKVDLCVYVSEQSDEVDAAILASQTASINQTDHPSLIRTPIGLSIETKITGHDWVNAVNQITVWLIAQWDSLDDFVSSGQRVRPGYTPAAAAGLTFLPGIIVQGHEWWFVAVVRKPDGATEFWSKKLIGSTTTTEGIYQVVAVLQLLGRWIETEYWPWFQAAILKKA</sequence>
<gene>
    <name evidence="1" type="ORF">CTRU02_215496</name>
</gene>